<proteinExistence type="predicted"/>
<dbReference type="KEGG" id="vg:26516830"/>
<dbReference type="GeneID" id="26516830"/>
<dbReference type="Proteomes" id="UP000202434">
    <property type="component" value="Segment"/>
</dbReference>
<name>A0A0K0MXB8_9CAUD</name>
<dbReference type="RefSeq" id="YP_009188414.1">
    <property type="nucleotide sequence ID" value="NC_028665.1"/>
</dbReference>
<evidence type="ECO:0000313" key="1">
    <source>
        <dbReference type="EMBL" id="AKI28688.1"/>
    </source>
</evidence>
<sequence>MSAGDRDAAGIFSALDRFVTWMTDPNVTPPDGEQVEQLIALAQDLVDRRDTRRQVILALLAADTEGAFSLDGLIEDAEVLTDYITDGPAKEQENTNG</sequence>
<evidence type="ECO:0000313" key="2">
    <source>
        <dbReference type="Proteomes" id="UP000202434"/>
    </source>
</evidence>
<reference evidence="1 2" key="1">
    <citation type="journal article" date="2015" name="PLoS ONE">
        <title>Lysis to Kill: Evaluation of the Lytic Abilities, and Genomics of Nine Bacteriophages Infective for Gordonia spp. and Their Potential Use in Activated Sludge Foam Biocontrol.</title>
        <authorList>
            <person name="Dyson Z.A."/>
            <person name="Tucci J."/>
            <person name="Seviour R.J."/>
            <person name="Petrovski S."/>
        </authorList>
    </citation>
    <scope>NUCLEOTIDE SEQUENCE [LARGE SCALE GENOMIC DNA]</scope>
</reference>
<gene>
    <name evidence="1" type="ORF">GTE6_46</name>
</gene>
<accession>A0A0K0MXB8</accession>
<keyword evidence="2" id="KW-1185">Reference proteome</keyword>
<organism evidence="1 2">
    <name type="scientific">Gordonia phage GTE6</name>
    <dbReference type="NCBI Taxonomy" id="1647474"/>
    <lineage>
        <taxon>Viruses</taxon>
        <taxon>Duplodnaviria</taxon>
        <taxon>Heunggongvirae</taxon>
        <taxon>Uroviricota</taxon>
        <taxon>Caudoviricetes</taxon>
        <taxon>Stackebrandtviridae</taxon>
        <taxon>Schenleyvirinae</taxon>
        <taxon>Dexdertvirus</taxon>
        <taxon>Dexdertvirus GTE6</taxon>
    </lineage>
</organism>
<protein>
    <submittedName>
        <fullName evidence="1">Uncharacterized protein</fullName>
    </submittedName>
</protein>
<dbReference type="EMBL" id="KR053200">
    <property type="protein sequence ID" value="AKI28688.1"/>
    <property type="molecule type" value="Genomic_DNA"/>
</dbReference>